<evidence type="ECO:0000313" key="3">
    <source>
        <dbReference type="EMBL" id="CUG06085.1"/>
    </source>
</evidence>
<feature type="non-terminal residue" evidence="3">
    <location>
        <position position="1"/>
    </location>
</feature>
<evidence type="ECO:0000313" key="4">
    <source>
        <dbReference type="Proteomes" id="UP000051952"/>
    </source>
</evidence>
<evidence type="ECO:0000259" key="2">
    <source>
        <dbReference type="PROSITE" id="PS50119"/>
    </source>
</evidence>
<protein>
    <submittedName>
        <fullName evidence="3">GPI-anchored surface protein, putative</fullName>
    </submittedName>
</protein>
<name>A0A0S4J2C0_BODSA</name>
<dbReference type="EMBL" id="CYKH01000556">
    <property type="protein sequence ID" value="CUG06085.1"/>
    <property type="molecule type" value="Genomic_DNA"/>
</dbReference>
<keyword evidence="1" id="KW-0862">Zinc</keyword>
<keyword evidence="4" id="KW-1185">Reference proteome</keyword>
<dbReference type="Proteomes" id="UP000051952">
    <property type="component" value="Unassembled WGS sequence"/>
</dbReference>
<organism evidence="3 4">
    <name type="scientific">Bodo saltans</name>
    <name type="common">Flagellated protozoan</name>
    <dbReference type="NCBI Taxonomy" id="75058"/>
    <lineage>
        <taxon>Eukaryota</taxon>
        <taxon>Discoba</taxon>
        <taxon>Euglenozoa</taxon>
        <taxon>Kinetoplastea</taxon>
        <taxon>Metakinetoplastina</taxon>
        <taxon>Eubodonida</taxon>
        <taxon>Bodonidae</taxon>
        <taxon>Bodo</taxon>
    </lineage>
</organism>
<dbReference type="GO" id="GO:0008270">
    <property type="term" value="F:zinc ion binding"/>
    <property type="evidence" value="ECO:0007669"/>
    <property type="project" value="UniProtKB-KW"/>
</dbReference>
<sequence length="185" mass="20548">PLLPLELSADAPPLASQLPPGCGRLYFFISELENTDAPMRKVMTDGSGIITISIPLLSVRLLGVIRKIPFSKLLTTADVLKLCSGAFSVDFSIHFSIERASEEHLSTATSSETPPSFNQIECWTGDVLVQAELSYKGCWSYFEVRHASNSTRCHTCENDLLDKSFFWCCCCDRVICVQCMESMIH</sequence>
<dbReference type="PROSITE" id="PS50119">
    <property type="entry name" value="ZF_BBOX"/>
    <property type="match status" value="1"/>
</dbReference>
<gene>
    <name evidence="3" type="ORF">BSAL_71610</name>
</gene>
<evidence type="ECO:0000256" key="1">
    <source>
        <dbReference type="PROSITE-ProRule" id="PRU00024"/>
    </source>
</evidence>
<feature type="domain" description="B box-type" evidence="2">
    <location>
        <begin position="151"/>
        <end position="185"/>
    </location>
</feature>
<reference evidence="4" key="1">
    <citation type="submission" date="2015-09" db="EMBL/GenBank/DDBJ databases">
        <authorList>
            <consortium name="Pathogen Informatics"/>
        </authorList>
    </citation>
    <scope>NUCLEOTIDE SEQUENCE [LARGE SCALE GENOMIC DNA]</scope>
    <source>
        <strain evidence="4">Lake Konstanz</strain>
    </source>
</reference>
<proteinExistence type="predicted"/>
<dbReference type="AlphaFoldDB" id="A0A0S4J2C0"/>
<keyword evidence="1" id="KW-0863">Zinc-finger</keyword>
<keyword evidence="1" id="KW-0479">Metal-binding</keyword>
<accession>A0A0S4J2C0</accession>
<dbReference type="VEuPathDB" id="TriTrypDB:BSAL_71610"/>
<dbReference type="InterPro" id="IPR000315">
    <property type="entry name" value="Znf_B-box"/>
</dbReference>